<dbReference type="PANTHER" id="PTHR34136">
    <property type="match status" value="1"/>
</dbReference>
<evidence type="ECO:0000256" key="1">
    <source>
        <dbReference type="ARBA" id="ARBA00022676"/>
    </source>
</evidence>
<dbReference type="GO" id="GO:0016758">
    <property type="term" value="F:hexosyltransferase activity"/>
    <property type="evidence" value="ECO:0007669"/>
    <property type="project" value="TreeGrafter"/>
</dbReference>
<keyword evidence="1" id="KW-0328">Glycosyltransferase</keyword>
<dbReference type="EMBL" id="JAVBVO010000004">
    <property type="protein sequence ID" value="MDZ5759761.1"/>
    <property type="molecule type" value="Genomic_DNA"/>
</dbReference>
<dbReference type="AlphaFoldDB" id="A0AAW9K1Y1"/>
<protein>
    <submittedName>
        <fullName evidence="3">WecB/TagA/CpsF family glycosyltransferase</fullName>
    </submittedName>
</protein>
<dbReference type="Pfam" id="PF03808">
    <property type="entry name" value="Glyco_tran_WecG"/>
    <property type="match status" value="1"/>
</dbReference>
<dbReference type="InterPro" id="IPR004629">
    <property type="entry name" value="WecG_TagA_CpsF"/>
</dbReference>
<gene>
    <name evidence="3" type="ORF">RAK27_13950</name>
</gene>
<dbReference type="PANTHER" id="PTHR34136:SF1">
    <property type="entry name" value="UDP-N-ACETYL-D-MANNOSAMINURONIC ACID TRANSFERASE"/>
    <property type="match status" value="1"/>
</dbReference>
<evidence type="ECO:0000256" key="2">
    <source>
        <dbReference type="ARBA" id="ARBA00022679"/>
    </source>
</evidence>
<proteinExistence type="predicted"/>
<dbReference type="NCBIfam" id="TIGR00696">
    <property type="entry name" value="wecG_tagA_cpsF"/>
    <property type="match status" value="1"/>
</dbReference>
<keyword evidence="2" id="KW-0808">Transferase</keyword>
<accession>A0AAW9K1Y1</accession>
<dbReference type="CDD" id="cd06533">
    <property type="entry name" value="Glyco_transf_WecG_TagA"/>
    <property type="match status" value="1"/>
</dbReference>
<organism evidence="3 4">
    <name type="scientific">Carnobacterium maltaromaticum</name>
    <name type="common">Carnobacterium piscicola</name>
    <dbReference type="NCBI Taxonomy" id="2751"/>
    <lineage>
        <taxon>Bacteria</taxon>
        <taxon>Bacillati</taxon>
        <taxon>Bacillota</taxon>
        <taxon>Bacilli</taxon>
        <taxon>Lactobacillales</taxon>
        <taxon>Carnobacteriaceae</taxon>
        <taxon>Carnobacterium</taxon>
    </lineage>
</organism>
<name>A0AAW9K1Y1_CARML</name>
<reference evidence="3" key="1">
    <citation type="submission" date="2023-08" db="EMBL/GenBank/DDBJ databases">
        <title>Genomic characterization of piscicolin 126 produced by Carnobacterium maltaromaticum CM22 strain isolated from salmon (Salmo salar).</title>
        <authorList>
            <person name="Gonzalez-Gragera E."/>
            <person name="Garcia-Lopez J.D."/>
            <person name="Teso-Perez C."/>
            <person name="Gimenez-Hernandez I."/>
            <person name="Peralta-Sanchez J.M."/>
            <person name="Valdivia E."/>
            <person name="Montalban-Lopez M."/>
            <person name="Martin-Platero A.M."/>
            <person name="Banos A."/>
            <person name="Martinez-Bueno M."/>
        </authorList>
    </citation>
    <scope>NUCLEOTIDE SEQUENCE</scope>
    <source>
        <strain evidence="3">CM22</strain>
    </source>
</reference>
<dbReference type="Proteomes" id="UP001290462">
    <property type="component" value="Unassembled WGS sequence"/>
</dbReference>
<evidence type="ECO:0000313" key="3">
    <source>
        <dbReference type="EMBL" id="MDZ5759761.1"/>
    </source>
</evidence>
<sequence length="252" mass="29014">MPTKRVSLLGSQLDCLTMNETLEVVDEIIKKRVPTQHVVINASKINLMAKNEWLRTIVNSCPLINADGQSIVWAGRFLGIHVPERVAGIDLFSELVGKAAKEGLRLYYFGGEEEVVQKVIQLHQEAYPQLKIVGFRNGYFKEDESSKIAQDICDSQADILFVAFSSPKKEFWIHKYKEQMNIPFMMGVGGSFDVIAGKTHRAPKWMQKLGFEWFFRLIQEPRRMFSRYLKGNTLFLVKVLKEKVNRKEQNND</sequence>
<evidence type="ECO:0000313" key="4">
    <source>
        <dbReference type="Proteomes" id="UP001290462"/>
    </source>
</evidence>
<comment type="caution">
    <text evidence="3">The sequence shown here is derived from an EMBL/GenBank/DDBJ whole genome shotgun (WGS) entry which is preliminary data.</text>
</comment>